<feature type="domain" description="Zona occludens toxin N-terminal" evidence="3">
    <location>
        <begin position="2"/>
        <end position="254"/>
    </location>
</feature>
<dbReference type="EMBL" id="JAKRRY010000008">
    <property type="protein sequence ID" value="MCW8345979.1"/>
    <property type="molecule type" value="Genomic_DNA"/>
</dbReference>
<dbReference type="Gene3D" id="3.40.50.300">
    <property type="entry name" value="P-loop containing nucleotide triphosphate hydrolases"/>
    <property type="match status" value="1"/>
</dbReference>
<dbReference type="AlphaFoldDB" id="A0A9X3HW68"/>
<dbReference type="InterPro" id="IPR027417">
    <property type="entry name" value="P-loop_NTPase"/>
</dbReference>
<evidence type="ECO:0000256" key="2">
    <source>
        <dbReference type="SAM" id="Phobius"/>
    </source>
</evidence>
<feature type="compositionally biased region" description="Basic and acidic residues" evidence="1">
    <location>
        <begin position="342"/>
        <end position="363"/>
    </location>
</feature>
<feature type="transmembrane region" description="Helical" evidence="2">
    <location>
        <begin position="270"/>
        <end position="292"/>
    </location>
</feature>
<organism evidence="4 5">
    <name type="scientific">Vibrio qingdaonensis</name>
    <dbReference type="NCBI Taxonomy" id="2829491"/>
    <lineage>
        <taxon>Bacteria</taxon>
        <taxon>Pseudomonadati</taxon>
        <taxon>Pseudomonadota</taxon>
        <taxon>Gammaproteobacteria</taxon>
        <taxon>Vibrionales</taxon>
        <taxon>Vibrionaceae</taxon>
        <taxon>Vibrio</taxon>
    </lineage>
</organism>
<feature type="region of interest" description="Disordered" evidence="1">
    <location>
        <begin position="300"/>
        <end position="365"/>
    </location>
</feature>
<name>A0A9X3HW68_9VIBR</name>
<dbReference type="Proteomes" id="UP001155587">
    <property type="component" value="Unassembled WGS sequence"/>
</dbReference>
<gene>
    <name evidence="4" type="ORF">MD535_08155</name>
</gene>
<feature type="region of interest" description="Disordered" evidence="1">
    <location>
        <begin position="454"/>
        <end position="479"/>
    </location>
</feature>
<keyword evidence="2" id="KW-0812">Transmembrane</keyword>
<feature type="compositionally biased region" description="Polar residues" evidence="1">
    <location>
        <begin position="322"/>
        <end position="341"/>
    </location>
</feature>
<dbReference type="Pfam" id="PF05707">
    <property type="entry name" value="Zot"/>
    <property type="match status" value="1"/>
</dbReference>
<protein>
    <submittedName>
        <fullName evidence="4">Zonular occludens toxin</fullName>
    </submittedName>
</protein>
<dbReference type="RefSeq" id="WP_265674384.1">
    <property type="nucleotide sequence ID" value="NZ_JAKRRY010000008.1"/>
</dbReference>
<proteinExistence type="predicted"/>
<evidence type="ECO:0000313" key="4">
    <source>
        <dbReference type="EMBL" id="MCW8345979.1"/>
    </source>
</evidence>
<keyword evidence="5" id="KW-1185">Reference proteome</keyword>
<keyword evidence="2" id="KW-1133">Transmembrane helix</keyword>
<accession>A0A9X3HW68</accession>
<sequence length="479" mass="53893">MAIIIRHGSNGSYKTATAVWYDLLPALRSGRIVVTNIQGIATVNEIESRLGERFPPSAQIIKVYSLTEKGRNMWQNFYNWMPMGAFILIDEMQNIFNKTVGFDMAKNQFQGIDPFLDHLPAWYPDFYRRNLESYRPNEDDIDTDDLGETLLDDNGLIRLPPTFEESMSRHRHFNWDITFVTPEIKNIPMDVRGCAELAIHHKSKDSVFFTKRKPRLYEHDPKSTSVKPAKDDYTTTQKVPIAVHLLYKSTVTGKTTKSGAASNPFLSIKIIGILLITIASFIGLGVSVYDILTRGDNDSVSTEQTTQALPDTTDTTQTTTQVNASPRSQANEPDSIPNDTHQPVHSDIDNAPNDKPRFNHGDIESPANVWPYPVQHLYVSSVVVRVDAPNVYTTVLFKQVYPDGTEGYVNDALLEQIGYTFDVLDYCLVNITYQSHTKLVACDSRPTQHNIETAQAEPTPEPQPNQLDEAQSLLPISTI</sequence>
<evidence type="ECO:0000259" key="3">
    <source>
        <dbReference type="Pfam" id="PF05707"/>
    </source>
</evidence>
<evidence type="ECO:0000256" key="1">
    <source>
        <dbReference type="SAM" id="MobiDB-lite"/>
    </source>
</evidence>
<feature type="compositionally biased region" description="Low complexity" evidence="1">
    <location>
        <begin position="304"/>
        <end position="321"/>
    </location>
</feature>
<dbReference type="InterPro" id="IPR008900">
    <property type="entry name" value="Zot_N"/>
</dbReference>
<keyword evidence="2" id="KW-0472">Membrane</keyword>
<reference evidence="4" key="1">
    <citation type="submission" date="2022-02" db="EMBL/GenBank/DDBJ databases">
        <title>Vibrio sp. nov, a new bacterium isolated from seawater.</title>
        <authorList>
            <person name="Yuan Y."/>
        </authorList>
    </citation>
    <scope>NUCLEOTIDE SEQUENCE</scope>
    <source>
        <strain evidence="4">ZSDZ65</strain>
    </source>
</reference>
<evidence type="ECO:0000313" key="5">
    <source>
        <dbReference type="Proteomes" id="UP001155587"/>
    </source>
</evidence>
<comment type="caution">
    <text evidence="4">The sequence shown here is derived from an EMBL/GenBank/DDBJ whole genome shotgun (WGS) entry which is preliminary data.</text>
</comment>
<feature type="compositionally biased region" description="Polar residues" evidence="1">
    <location>
        <begin position="464"/>
        <end position="479"/>
    </location>
</feature>